<evidence type="ECO:0000313" key="3">
    <source>
        <dbReference type="EMBL" id="AIT94813.1"/>
    </source>
</evidence>
<keyword evidence="3" id="KW-0934">Plastid</keyword>
<protein>
    <submittedName>
        <fullName evidence="3">Hypothetical chloroplast RF47</fullName>
    </submittedName>
</protein>
<sequence>MFNSVRLLLALLIILLIVPQTPTENFLLRKLHEIGLFANYNEAKWFLNFFTWFSIFLFLILTFFYTLQN</sequence>
<dbReference type="RefSeq" id="YP_009105967.1">
    <property type="nucleotide sequence ID" value="NC_025538.1"/>
</dbReference>
<evidence type="ECO:0000256" key="1">
    <source>
        <dbReference type="SAM" id="Phobius"/>
    </source>
</evidence>
<dbReference type="AlphaFoldDB" id="A0A097KNQ1"/>
<proteinExistence type="predicted"/>
<keyword evidence="1" id="KW-0812">Transmembrane</keyword>
<evidence type="ECO:0000256" key="2">
    <source>
        <dbReference type="SAM" id="SignalP"/>
    </source>
</evidence>
<dbReference type="EMBL" id="KM462877">
    <property type="protein sequence ID" value="AIT94813.1"/>
    <property type="molecule type" value="Genomic_DNA"/>
</dbReference>
<dbReference type="GeneID" id="22160019"/>
<name>A0A097KNQ1_GLOST</name>
<organism evidence="3">
    <name type="scientific">Gloeotilopsis sterilis</name>
    <name type="common">Green alga</name>
    <dbReference type="NCBI Taxonomy" id="160069"/>
    <lineage>
        <taxon>Eukaryota</taxon>
        <taxon>Viridiplantae</taxon>
        <taxon>Chlorophyta</taxon>
        <taxon>core chlorophytes</taxon>
        <taxon>Ulvophyceae</taxon>
        <taxon>OUU clade</taxon>
        <taxon>Ulotrichales</taxon>
        <taxon>Ulotrichaceae</taxon>
        <taxon>Gloeotilopsis</taxon>
    </lineage>
</organism>
<accession>A0A097KNQ1</accession>
<keyword evidence="1" id="KW-1133">Transmembrane helix</keyword>
<feature type="signal peptide" evidence="2">
    <location>
        <begin position="1"/>
        <end position="23"/>
    </location>
</feature>
<reference evidence="3" key="1">
    <citation type="journal article" date="2014" name="BMC Evol. Biol.">
        <title>Chloroplast phylogenomic analysis resolves deep-level relationships within the green algal class Trebouxiophyceae.</title>
        <authorList>
            <person name="Lemieux C."/>
            <person name="Otis C."/>
            <person name="Turmel M."/>
        </authorList>
    </citation>
    <scope>NUCLEOTIDE SEQUENCE</scope>
</reference>
<keyword evidence="1" id="KW-0472">Membrane</keyword>
<feature type="transmembrane region" description="Helical" evidence="1">
    <location>
        <begin position="47"/>
        <end position="67"/>
    </location>
</feature>
<geneLocation type="chloroplast" evidence="3"/>
<gene>
    <name evidence="3" type="primary">ycf47</name>
</gene>
<keyword evidence="2" id="KW-0732">Signal</keyword>
<keyword evidence="3" id="KW-0150">Chloroplast</keyword>
<feature type="chain" id="PRO_5001931307" evidence="2">
    <location>
        <begin position="24"/>
        <end position="69"/>
    </location>
</feature>